<dbReference type="Pfam" id="PF01557">
    <property type="entry name" value="FAA_hydrolase"/>
    <property type="match status" value="1"/>
</dbReference>
<dbReference type="RefSeq" id="WP_103931288.1">
    <property type="nucleotide sequence ID" value="NZ_FNVA01000001.1"/>
</dbReference>
<dbReference type="EMBL" id="FNVA01000001">
    <property type="protein sequence ID" value="SEF53695.1"/>
    <property type="molecule type" value="Genomic_DNA"/>
</dbReference>
<evidence type="ECO:0000259" key="2">
    <source>
        <dbReference type="Pfam" id="PF01557"/>
    </source>
</evidence>
<organism evidence="3 4">
    <name type="scientific">Bryocella elongata</name>
    <dbReference type="NCBI Taxonomy" id="863522"/>
    <lineage>
        <taxon>Bacteria</taxon>
        <taxon>Pseudomonadati</taxon>
        <taxon>Acidobacteriota</taxon>
        <taxon>Terriglobia</taxon>
        <taxon>Terriglobales</taxon>
        <taxon>Acidobacteriaceae</taxon>
        <taxon>Bryocella</taxon>
    </lineage>
</organism>
<sequence>MTENREHALRNAASILIDTRTVGQTVTDLPVELQPVDMDEIYFVQDLVASAFGPVGGYKIGAPTPDAAPFFAPMPEAWINPNGATLSGPHWRFRALEAEIAFLVGEDLPPRETPYSREEVLAAMASCHPAIEVLESALADPIKAARGSSMGDLQMHGGFVPGPAVKDWQSIDFTKERVTVTVNGEVLVERVGSNTSGDFLRLLPFLANEGAARTGGLKRGQWITTGSWTGNTPVAAGSHCVAEFSTAGKAELTFA</sequence>
<dbReference type="Proteomes" id="UP000236728">
    <property type="component" value="Unassembled WGS sequence"/>
</dbReference>
<dbReference type="SUPFAM" id="SSF56529">
    <property type="entry name" value="FAH"/>
    <property type="match status" value="1"/>
</dbReference>
<feature type="domain" description="Fumarylacetoacetase-like C-terminal" evidence="2">
    <location>
        <begin position="65"/>
        <end position="252"/>
    </location>
</feature>
<accession>A0A1H5ST51</accession>
<keyword evidence="4" id="KW-1185">Reference proteome</keyword>
<dbReference type="GO" id="GO:0005737">
    <property type="term" value="C:cytoplasm"/>
    <property type="evidence" value="ECO:0007669"/>
    <property type="project" value="TreeGrafter"/>
</dbReference>
<keyword evidence="1" id="KW-0456">Lyase</keyword>
<proteinExistence type="predicted"/>
<evidence type="ECO:0000313" key="4">
    <source>
        <dbReference type="Proteomes" id="UP000236728"/>
    </source>
</evidence>
<dbReference type="GO" id="GO:0008684">
    <property type="term" value="F:2-oxopent-4-enoate hydratase activity"/>
    <property type="evidence" value="ECO:0007669"/>
    <property type="project" value="TreeGrafter"/>
</dbReference>
<dbReference type="InterPro" id="IPR050772">
    <property type="entry name" value="Hydratase-Decarb/MhpD_sf"/>
</dbReference>
<dbReference type="OrthoDB" id="9792137at2"/>
<evidence type="ECO:0000256" key="1">
    <source>
        <dbReference type="ARBA" id="ARBA00023239"/>
    </source>
</evidence>
<dbReference type="AlphaFoldDB" id="A0A1H5ST51"/>
<dbReference type="PANTHER" id="PTHR30143:SF0">
    <property type="entry name" value="2-KETO-4-PENTENOATE HYDRATASE"/>
    <property type="match status" value="1"/>
</dbReference>
<dbReference type="PANTHER" id="PTHR30143">
    <property type="entry name" value="ACID HYDRATASE"/>
    <property type="match status" value="1"/>
</dbReference>
<reference evidence="3 4" key="1">
    <citation type="submission" date="2016-10" db="EMBL/GenBank/DDBJ databases">
        <authorList>
            <person name="de Groot N.N."/>
        </authorList>
    </citation>
    <scope>NUCLEOTIDE SEQUENCE [LARGE SCALE GENOMIC DNA]</scope>
    <source>
        <strain evidence="3 4">DSM 22489</strain>
    </source>
</reference>
<name>A0A1H5ST51_9BACT</name>
<protein>
    <submittedName>
        <fullName evidence="3">2-keto-4-pentenoate hydratase</fullName>
    </submittedName>
</protein>
<dbReference type="InterPro" id="IPR036663">
    <property type="entry name" value="Fumarylacetoacetase_C_sf"/>
</dbReference>
<evidence type="ECO:0000313" key="3">
    <source>
        <dbReference type="EMBL" id="SEF53695.1"/>
    </source>
</evidence>
<dbReference type="Gene3D" id="3.90.850.10">
    <property type="entry name" value="Fumarylacetoacetase-like, C-terminal domain"/>
    <property type="match status" value="1"/>
</dbReference>
<dbReference type="InterPro" id="IPR011234">
    <property type="entry name" value="Fumarylacetoacetase-like_C"/>
</dbReference>
<gene>
    <name evidence="3" type="ORF">SAMN05421819_0344</name>
</gene>